<name>A0A7G2CM39_9TRYP</name>
<dbReference type="EMBL" id="LR877163">
    <property type="protein sequence ID" value="CAD2220896.1"/>
    <property type="molecule type" value="Genomic_DNA"/>
</dbReference>
<protein>
    <submittedName>
        <fullName evidence="2">Uncharacterized protein</fullName>
    </submittedName>
</protein>
<feature type="region of interest" description="Disordered" evidence="1">
    <location>
        <begin position="351"/>
        <end position="372"/>
    </location>
</feature>
<gene>
    <name evidence="2" type="ORF">ADEAN_000842000</name>
</gene>
<feature type="compositionally biased region" description="Basic residues" evidence="1">
    <location>
        <begin position="363"/>
        <end position="372"/>
    </location>
</feature>
<dbReference type="AlphaFoldDB" id="A0A7G2CM39"/>
<proteinExistence type="predicted"/>
<organism evidence="2 3">
    <name type="scientific">Angomonas deanei</name>
    <dbReference type="NCBI Taxonomy" id="59799"/>
    <lineage>
        <taxon>Eukaryota</taxon>
        <taxon>Discoba</taxon>
        <taxon>Euglenozoa</taxon>
        <taxon>Kinetoplastea</taxon>
        <taxon>Metakinetoplastina</taxon>
        <taxon>Trypanosomatida</taxon>
        <taxon>Trypanosomatidae</taxon>
        <taxon>Strigomonadinae</taxon>
        <taxon>Angomonas</taxon>
    </lineage>
</organism>
<sequence>MEEVLDLLRNDIPSRPNFNLLFRLMDYYFATDNVEKLIAVMEDAHEYGVTVAESSTAKLMQLACAFNYPTAPELFLRWRVSLPQCAIASPDISRLLFYYSRSGGGLPCPACGEKYNHRNVNVYHWMATPPHQRQCPVLHMARNRKGDLEADPALPQNRDWSERALQLRELSTARSIEWGTQEWRGFLGCFMFAPTEKAMQAKALLDQSMGAAQMDDFLRAAYIRLLRYHAPELSLPVLRQWEDSGIRMSPIVLQEALMAAVTLDDSVQRLESLTHTWDLLREKGSYVMPFTRRYVERRRDALQQQAPLSGEESHIIREVVEMRPRTVSLLDRKDSSSDFVIGTSKKNIYIPKRSLKESERRRDQRRQRSQSE</sequence>
<reference evidence="2 3" key="1">
    <citation type="submission" date="2020-08" db="EMBL/GenBank/DDBJ databases">
        <authorList>
            <person name="Newling K."/>
            <person name="Davey J."/>
            <person name="Forrester S."/>
        </authorList>
    </citation>
    <scope>NUCLEOTIDE SEQUENCE [LARGE SCALE GENOMIC DNA]</scope>
    <source>
        <strain evidence="3">Crithidia deanei Carvalho (ATCC PRA-265)</strain>
    </source>
</reference>
<accession>A0A7G2CM39</accession>
<dbReference type="Proteomes" id="UP000515908">
    <property type="component" value="Chromosome 19"/>
</dbReference>
<dbReference type="VEuPathDB" id="TriTrypDB:ADEAN_000842000"/>
<evidence type="ECO:0000313" key="3">
    <source>
        <dbReference type="Proteomes" id="UP000515908"/>
    </source>
</evidence>
<evidence type="ECO:0000256" key="1">
    <source>
        <dbReference type="SAM" id="MobiDB-lite"/>
    </source>
</evidence>
<evidence type="ECO:0000313" key="2">
    <source>
        <dbReference type="EMBL" id="CAD2220896.1"/>
    </source>
</evidence>
<keyword evidence="3" id="KW-1185">Reference proteome</keyword>